<dbReference type="Proteomes" id="UP001526426">
    <property type="component" value="Unassembled WGS sequence"/>
</dbReference>
<feature type="signal peptide" evidence="1">
    <location>
        <begin position="1"/>
        <end position="30"/>
    </location>
</feature>
<organism evidence="2 3">
    <name type="scientific">Spirulina subsalsa FACHB-351</name>
    <dbReference type="NCBI Taxonomy" id="234711"/>
    <lineage>
        <taxon>Bacteria</taxon>
        <taxon>Bacillati</taxon>
        <taxon>Cyanobacteriota</taxon>
        <taxon>Cyanophyceae</taxon>
        <taxon>Spirulinales</taxon>
        <taxon>Spirulinaceae</taxon>
        <taxon>Spirulina</taxon>
    </lineage>
</organism>
<feature type="chain" id="PRO_5045642628" evidence="1">
    <location>
        <begin position="31"/>
        <end position="161"/>
    </location>
</feature>
<gene>
    <name evidence="2" type="ORF">K4A83_16315</name>
</gene>
<comment type="caution">
    <text evidence="2">The sequence shown here is derived from an EMBL/GenBank/DDBJ whole genome shotgun (WGS) entry which is preliminary data.</text>
</comment>
<name>A0ABT3L9N7_9CYAN</name>
<evidence type="ECO:0000313" key="2">
    <source>
        <dbReference type="EMBL" id="MCW6037824.1"/>
    </source>
</evidence>
<accession>A0ABT3L9N7</accession>
<evidence type="ECO:0000313" key="3">
    <source>
        <dbReference type="Proteomes" id="UP001526426"/>
    </source>
</evidence>
<reference evidence="2 3" key="1">
    <citation type="submission" date="2021-08" db="EMBL/GenBank/DDBJ databases">
        <title>Draft genome sequence of Spirulina subsalsa with high tolerance to salinity and hype-accumulation of phycocyanin.</title>
        <authorList>
            <person name="Pei H."/>
            <person name="Jiang L."/>
        </authorList>
    </citation>
    <scope>NUCLEOTIDE SEQUENCE [LARGE SCALE GENOMIC DNA]</scope>
    <source>
        <strain evidence="2 3">FACHB-351</strain>
    </source>
</reference>
<keyword evidence="3" id="KW-1185">Reference proteome</keyword>
<proteinExistence type="predicted"/>
<dbReference type="RefSeq" id="WP_265265696.1">
    <property type="nucleotide sequence ID" value="NZ_JAIHOM010000092.1"/>
</dbReference>
<keyword evidence="1" id="KW-0732">Signal</keyword>
<dbReference type="EMBL" id="JAIHOM010000092">
    <property type="protein sequence ID" value="MCW6037824.1"/>
    <property type="molecule type" value="Genomic_DNA"/>
</dbReference>
<sequence length="161" mass="17486">MFNPRTFALTLTTALLSLSFGVIFTQSAIASEETEVQGNSPAFLRDGVYLYGEVPETDQLGAVYMTFEVKEGQVTGAVYQPYSSFDCFYGRPQGTNLALTVVDSYSNEQFTHDIAVRETETLSASVNRPAAAGMGLEGLSPLEVTANDLRMIGMCQDKLGR</sequence>
<evidence type="ECO:0000256" key="1">
    <source>
        <dbReference type="SAM" id="SignalP"/>
    </source>
</evidence>
<protein>
    <submittedName>
        <fullName evidence="2">Uncharacterized protein</fullName>
    </submittedName>
</protein>